<dbReference type="SUPFAM" id="SSF103473">
    <property type="entry name" value="MFS general substrate transporter"/>
    <property type="match status" value="1"/>
</dbReference>
<reference evidence="8" key="1">
    <citation type="submission" date="2017-02" db="UniProtKB">
        <authorList>
            <consortium name="WormBaseParasite"/>
        </authorList>
    </citation>
    <scope>IDENTIFICATION</scope>
</reference>
<keyword evidence="7" id="KW-1185">Reference proteome</keyword>
<organism evidence="7 8">
    <name type="scientific">Parastrongyloides trichosuri</name>
    <name type="common">Possum-specific nematode worm</name>
    <dbReference type="NCBI Taxonomy" id="131310"/>
    <lineage>
        <taxon>Eukaryota</taxon>
        <taxon>Metazoa</taxon>
        <taxon>Ecdysozoa</taxon>
        <taxon>Nematoda</taxon>
        <taxon>Chromadorea</taxon>
        <taxon>Rhabditida</taxon>
        <taxon>Tylenchina</taxon>
        <taxon>Panagrolaimomorpha</taxon>
        <taxon>Strongyloidoidea</taxon>
        <taxon>Strongyloididae</taxon>
        <taxon>Parastrongyloides</taxon>
    </lineage>
</organism>
<dbReference type="STRING" id="131310.A0A0N4ZF95"/>
<feature type="transmembrane region" description="Helical" evidence="5">
    <location>
        <begin position="384"/>
        <end position="406"/>
    </location>
</feature>
<keyword evidence="2 5" id="KW-0812">Transmembrane</keyword>
<dbReference type="InterPro" id="IPR005828">
    <property type="entry name" value="MFS_sugar_transport-like"/>
</dbReference>
<keyword evidence="3 5" id="KW-1133">Transmembrane helix</keyword>
<dbReference type="PROSITE" id="PS00216">
    <property type="entry name" value="SUGAR_TRANSPORT_1"/>
    <property type="match status" value="1"/>
</dbReference>
<feature type="transmembrane region" description="Helical" evidence="5">
    <location>
        <begin position="208"/>
        <end position="227"/>
    </location>
</feature>
<evidence type="ECO:0000313" key="7">
    <source>
        <dbReference type="Proteomes" id="UP000038045"/>
    </source>
</evidence>
<dbReference type="PROSITE" id="PS00217">
    <property type="entry name" value="SUGAR_TRANSPORT_2"/>
    <property type="match status" value="1"/>
</dbReference>
<feature type="transmembrane region" description="Helical" evidence="5">
    <location>
        <begin position="320"/>
        <end position="341"/>
    </location>
</feature>
<evidence type="ECO:0000259" key="6">
    <source>
        <dbReference type="PROSITE" id="PS50850"/>
    </source>
</evidence>
<proteinExistence type="predicted"/>
<feature type="domain" description="Major facilitator superfamily (MFS) profile" evidence="6">
    <location>
        <begin position="52"/>
        <end position="502"/>
    </location>
</feature>
<dbReference type="InterPro" id="IPR005829">
    <property type="entry name" value="Sugar_transporter_CS"/>
</dbReference>
<name>A0A0N4ZF95_PARTI</name>
<dbReference type="PROSITE" id="PS50850">
    <property type="entry name" value="MFS"/>
    <property type="match status" value="1"/>
</dbReference>
<feature type="transmembrane region" description="Helical" evidence="5">
    <location>
        <begin position="149"/>
        <end position="168"/>
    </location>
</feature>
<dbReference type="WBParaSite" id="PTRK_0000642600.1">
    <property type="protein sequence ID" value="PTRK_0000642600.1"/>
    <property type="gene ID" value="PTRK_0000642600"/>
</dbReference>
<evidence type="ECO:0000256" key="2">
    <source>
        <dbReference type="ARBA" id="ARBA00022692"/>
    </source>
</evidence>
<dbReference type="AlphaFoldDB" id="A0A0N4ZF95"/>
<dbReference type="Gene3D" id="1.20.1250.20">
    <property type="entry name" value="MFS general substrate transporter like domains"/>
    <property type="match status" value="1"/>
</dbReference>
<feature type="transmembrane region" description="Helical" evidence="5">
    <location>
        <begin position="34"/>
        <end position="58"/>
    </location>
</feature>
<protein>
    <submittedName>
        <fullName evidence="8">MFS domain-containing protein</fullName>
    </submittedName>
</protein>
<comment type="subcellular location">
    <subcellularLocation>
        <location evidence="1">Membrane</location>
        <topology evidence="1">Multi-pass membrane protein</topology>
    </subcellularLocation>
</comment>
<accession>A0A0N4ZF95</accession>
<dbReference type="Pfam" id="PF00083">
    <property type="entry name" value="Sugar_tr"/>
    <property type="match status" value="1"/>
</dbReference>
<dbReference type="GO" id="GO:0016020">
    <property type="term" value="C:membrane"/>
    <property type="evidence" value="ECO:0007669"/>
    <property type="project" value="UniProtKB-SubCell"/>
</dbReference>
<evidence type="ECO:0000256" key="3">
    <source>
        <dbReference type="ARBA" id="ARBA00022989"/>
    </source>
</evidence>
<dbReference type="PANTHER" id="PTHR24064">
    <property type="entry name" value="SOLUTE CARRIER FAMILY 22 MEMBER"/>
    <property type="match status" value="1"/>
</dbReference>
<evidence type="ECO:0000256" key="1">
    <source>
        <dbReference type="ARBA" id="ARBA00004141"/>
    </source>
</evidence>
<feature type="transmembrane region" description="Helical" evidence="5">
    <location>
        <begin position="174"/>
        <end position="196"/>
    </location>
</feature>
<dbReference type="GO" id="GO:0022857">
    <property type="term" value="F:transmembrane transporter activity"/>
    <property type="evidence" value="ECO:0007669"/>
    <property type="project" value="InterPro"/>
</dbReference>
<evidence type="ECO:0000256" key="4">
    <source>
        <dbReference type="ARBA" id="ARBA00023136"/>
    </source>
</evidence>
<dbReference type="InterPro" id="IPR020846">
    <property type="entry name" value="MFS_dom"/>
</dbReference>
<feature type="transmembrane region" description="Helical" evidence="5">
    <location>
        <begin position="353"/>
        <end position="372"/>
    </location>
</feature>
<feature type="transmembrane region" description="Helical" evidence="5">
    <location>
        <begin position="477"/>
        <end position="498"/>
    </location>
</feature>
<sequence length="534" mass="60691">MRTNVTDIIEKFDHSDERINSPRTLEYYFGRGKYTIIIGLLLQCMIFNQCGNMFYMAFSGLSPTLKSCGLANLSTMDQKEICGKSEIIKKEYNCTFDIDGDFYSMNMEFQKFCEDKIEIKKCISSEMVGVVIGSLVGGKLSDYFGRRKIMLIAIIFSSMSSFFVSFARNLDDVFYGRGFLGLFNGCTMVIVIVYVIENIQKSDRVWMFNVITWAPNIAIFTGVAYLSHDWRDLARKLGILTIPAILFCFYVPESPKWLIQQGRLNDAKKVIKKIAKINGIRYDMPDILEAINMEFNISKLQSRNGSKKYSFYHLFYTKDFVSYIMTLSFIAFTSSTCNYGILFNMDKMSGTIYQNMLITAALRYPLNILIAICDIKISNIGRKAVMLTFILLITACSTSIAIILSLGKGSIMGTFIRVMQLLIITFTSQLYTVGSICSSELFPTPIRNMAYAVNQLSSRLGNTIAPYFFYLSYFDEMIPYCVISSLTLIAAGAFLFFIPETKGHPLNEIMPMKKDSIFRKKSIKEDGVTMIDNN</sequence>
<evidence type="ECO:0000313" key="8">
    <source>
        <dbReference type="WBParaSite" id="PTRK_0000642600.1"/>
    </source>
</evidence>
<keyword evidence="4 5" id="KW-0472">Membrane</keyword>
<dbReference type="Proteomes" id="UP000038045">
    <property type="component" value="Unplaced"/>
</dbReference>
<dbReference type="InterPro" id="IPR036259">
    <property type="entry name" value="MFS_trans_sf"/>
</dbReference>
<evidence type="ECO:0000256" key="5">
    <source>
        <dbReference type="SAM" id="Phobius"/>
    </source>
</evidence>